<feature type="region of interest" description="Disordered" evidence="1">
    <location>
        <begin position="368"/>
        <end position="415"/>
    </location>
</feature>
<feature type="compositionally biased region" description="Low complexity" evidence="1">
    <location>
        <begin position="162"/>
        <end position="172"/>
    </location>
</feature>
<keyword evidence="2" id="KW-0472">Membrane</keyword>
<protein>
    <submittedName>
        <fullName evidence="3">Uncharacterized protein</fullName>
    </submittedName>
</protein>
<proteinExistence type="predicted"/>
<keyword evidence="2" id="KW-1133">Transmembrane helix</keyword>
<keyword evidence="2" id="KW-0812">Transmembrane</keyword>
<feature type="region of interest" description="Disordered" evidence="1">
    <location>
        <begin position="136"/>
        <end position="195"/>
    </location>
</feature>
<feature type="transmembrane region" description="Helical" evidence="2">
    <location>
        <begin position="32"/>
        <end position="51"/>
    </location>
</feature>
<dbReference type="Proteomes" id="UP000248783">
    <property type="component" value="Unassembled WGS sequence"/>
</dbReference>
<reference evidence="3 4" key="1">
    <citation type="submission" date="2018-06" db="EMBL/GenBank/DDBJ databases">
        <title>Whole genome sequencing of a novel hydrocarbon degrading bacterial strain, PW21 isolated from oil contaminated produced water sample.</title>
        <authorList>
            <person name="Nagkirti P."/>
            <person name="Shaikh A."/>
            <person name="Gowdaman V."/>
            <person name="Engineer A.E."/>
            <person name="Dagar S."/>
            <person name="Dhakephalkar P.K."/>
        </authorList>
    </citation>
    <scope>NUCLEOTIDE SEQUENCE [LARGE SCALE GENOMIC DNA]</scope>
    <source>
        <strain evidence="3 4">PW21</strain>
    </source>
</reference>
<dbReference type="RefSeq" id="WP_111251985.1">
    <property type="nucleotide sequence ID" value="NZ_QKWH01000015.1"/>
</dbReference>
<evidence type="ECO:0000256" key="1">
    <source>
        <dbReference type="SAM" id="MobiDB-lite"/>
    </source>
</evidence>
<dbReference type="Pfam" id="PF19609">
    <property type="entry name" value="DUF6114"/>
    <property type="match status" value="1"/>
</dbReference>
<evidence type="ECO:0000313" key="3">
    <source>
        <dbReference type="EMBL" id="PZR51833.1"/>
    </source>
</evidence>
<dbReference type="AlphaFoldDB" id="A0A2W5WM95"/>
<dbReference type="InterPro" id="IPR046096">
    <property type="entry name" value="DUF6114"/>
</dbReference>
<keyword evidence="4" id="KW-1185">Reference proteome</keyword>
<feature type="compositionally biased region" description="Basic and acidic residues" evidence="1">
    <location>
        <begin position="1"/>
        <end position="10"/>
    </location>
</feature>
<feature type="compositionally biased region" description="Gly residues" evidence="1">
    <location>
        <begin position="368"/>
        <end position="387"/>
    </location>
</feature>
<evidence type="ECO:0000256" key="2">
    <source>
        <dbReference type="SAM" id="Phobius"/>
    </source>
</evidence>
<organism evidence="3 4">
    <name type="scientific">Xylanimonas oleitrophica</name>
    <dbReference type="NCBI Taxonomy" id="2607479"/>
    <lineage>
        <taxon>Bacteria</taxon>
        <taxon>Bacillati</taxon>
        <taxon>Actinomycetota</taxon>
        <taxon>Actinomycetes</taxon>
        <taxon>Micrococcales</taxon>
        <taxon>Promicromonosporaceae</taxon>
        <taxon>Xylanimonas</taxon>
    </lineage>
</organism>
<feature type="transmembrane region" description="Helical" evidence="2">
    <location>
        <begin position="63"/>
        <end position="82"/>
    </location>
</feature>
<dbReference type="EMBL" id="QKWH01000015">
    <property type="protein sequence ID" value="PZR51833.1"/>
    <property type="molecule type" value="Genomic_DNA"/>
</dbReference>
<feature type="region of interest" description="Disordered" evidence="1">
    <location>
        <begin position="1"/>
        <end position="21"/>
    </location>
</feature>
<name>A0A2W5WM95_9MICO</name>
<accession>A0A2W5WM95</accession>
<gene>
    <name evidence="3" type="ORF">DNL40_14565</name>
</gene>
<sequence length="569" mass="55427">MSTQDQDRRPARPGTAGSRRERFARWRRRRPFVGALLIVLAGVELFLSGRIQLDNLQVQLGFAGMQSTLLPVVLVLVGVLAAAQPAHHVFYGVITLAVSVYSLMGVNLGGFGVGMLLGVVGGIVVVSWMPSRAVVPGDEPRGEPGAGPDGARAGVPGGGPDGVPADVPDGAPSGRERSPGPGVAGEGPAPGRTARRSTAVALGAAMIAGGAVGPVPAAVPAAAPAGPCLLGFILCGGGSGAPAPVPTVSPSPGQVVEGTPGDEVDVDGDGVLDGVLEDVTGDGILDVVLGEGGVGGVLDGVGRALTAAGDAGGGPLGDAVGGVVGGAGDAVSGAGDALTGAGQAVGDAGAEAVGGAVGGTAGEVVGGGAGGVPGGAEGGGERGGGSPGAAPEPASDDGVTVEVPPGLPAPHDEELPVVLGGNEDVDVYSVPGELKARDLRISGLRAVALVSVPVAGAPGERRNALKIVADHITTSGFELKTYAYDRGEVAGTYTTAESVVMEGDATIYVTSLTAPLPDGSSLRLDAEHPPQSVTGLLLALTDPTVGLLGATSDRQTWNGFSESVWSRTG</sequence>
<comment type="caution">
    <text evidence="3">The sequence shown here is derived from an EMBL/GenBank/DDBJ whole genome shotgun (WGS) entry which is preliminary data.</text>
</comment>
<evidence type="ECO:0000313" key="4">
    <source>
        <dbReference type="Proteomes" id="UP000248783"/>
    </source>
</evidence>
<feature type="transmembrane region" description="Helical" evidence="2">
    <location>
        <begin position="112"/>
        <end position="131"/>
    </location>
</feature>